<reference evidence="2" key="2">
    <citation type="submission" date="2025-09" db="UniProtKB">
        <authorList>
            <consortium name="Ensembl"/>
        </authorList>
    </citation>
    <scope>IDENTIFICATION</scope>
</reference>
<dbReference type="GO" id="GO:0042742">
    <property type="term" value="P:defense response to bacterium"/>
    <property type="evidence" value="ECO:0007669"/>
    <property type="project" value="InterPro"/>
</dbReference>
<keyword evidence="3" id="KW-1185">Reference proteome</keyword>
<evidence type="ECO:0000313" key="2">
    <source>
        <dbReference type="Ensembl" id="ENSCVAP00000010465.1"/>
    </source>
</evidence>
<name>A0A3Q2FU29_CYPVA</name>
<dbReference type="PANTHER" id="PTHR21007">
    <property type="entry name" value="LIVER EXPRESSED ANTIMICROBIAL PEPTIDE 2"/>
    <property type="match status" value="1"/>
</dbReference>
<dbReference type="STRING" id="28743.ENSCVAP00000010465"/>
<dbReference type="InterPro" id="IPR009955">
    <property type="entry name" value="LEAP-2"/>
</dbReference>
<dbReference type="GO" id="GO:0061844">
    <property type="term" value="P:antimicrobial humoral immune response mediated by antimicrobial peptide"/>
    <property type="evidence" value="ECO:0007669"/>
    <property type="project" value="TreeGrafter"/>
</dbReference>
<organism evidence="2 3">
    <name type="scientific">Cyprinodon variegatus</name>
    <name type="common">Sheepshead minnow</name>
    <dbReference type="NCBI Taxonomy" id="28743"/>
    <lineage>
        <taxon>Eukaryota</taxon>
        <taxon>Metazoa</taxon>
        <taxon>Chordata</taxon>
        <taxon>Craniata</taxon>
        <taxon>Vertebrata</taxon>
        <taxon>Euteleostomi</taxon>
        <taxon>Actinopterygii</taxon>
        <taxon>Neopterygii</taxon>
        <taxon>Teleostei</taxon>
        <taxon>Neoteleostei</taxon>
        <taxon>Acanthomorphata</taxon>
        <taxon>Ovalentaria</taxon>
        <taxon>Atherinomorphae</taxon>
        <taxon>Cyprinodontiformes</taxon>
        <taxon>Cyprinodontidae</taxon>
        <taxon>Cyprinodon</taxon>
    </lineage>
</organism>
<feature type="chain" id="PRO_5018525982" evidence="1">
    <location>
        <begin position="33"/>
        <end position="109"/>
    </location>
</feature>
<proteinExistence type="predicted"/>
<feature type="signal peptide" evidence="1">
    <location>
        <begin position="1"/>
        <end position="32"/>
    </location>
</feature>
<dbReference type="OMA" id="NNFECAT"/>
<evidence type="ECO:0000313" key="3">
    <source>
        <dbReference type="Proteomes" id="UP000265020"/>
    </source>
</evidence>
<dbReference type="Proteomes" id="UP000265020">
    <property type="component" value="Unassembled WGS sequence"/>
</dbReference>
<protein>
    <submittedName>
        <fullName evidence="2">Liver-expressed antimicrobial peptide 2</fullName>
    </submittedName>
</protein>
<accession>A0A3Q2FU29</accession>
<sequence length="109" mass="12187">MGKMEQKSFFSQRKALVVMCVTVLLLVEQTRAGPLVSPIRPSSGQITDRGGEHTEHVLKRIARMTPLWRIMSSKPSGAFCQNNFECSTGVCREGRCSTNQRPSTEPVKY</sequence>
<dbReference type="GeneTree" id="ENSGT00510000050937"/>
<keyword evidence="1" id="KW-0732">Signal</keyword>
<reference evidence="2" key="1">
    <citation type="submission" date="2025-08" db="UniProtKB">
        <authorList>
            <consortium name="Ensembl"/>
        </authorList>
    </citation>
    <scope>IDENTIFICATION</scope>
</reference>
<dbReference type="Ensembl" id="ENSCVAT00000017166.1">
    <property type="protein sequence ID" value="ENSCVAP00000010465.1"/>
    <property type="gene ID" value="ENSCVAG00000012590.1"/>
</dbReference>
<dbReference type="AlphaFoldDB" id="A0A3Q2FU29"/>
<dbReference type="PANTHER" id="PTHR21007:SF5">
    <property type="entry name" value="LIVER-EXPRESSED ANTIMICROBIAL PEPTIDE 2"/>
    <property type="match status" value="1"/>
</dbReference>
<evidence type="ECO:0000256" key="1">
    <source>
        <dbReference type="SAM" id="SignalP"/>
    </source>
</evidence>
<dbReference type="Pfam" id="PF07359">
    <property type="entry name" value="LEAP-2"/>
    <property type="match status" value="1"/>
</dbReference>
<dbReference type="Gene3D" id="4.10.40.50">
    <property type="match status" value="1"/>
</dbReference>